<name>A0A371JZ52_9GAMM</name>
<sequence length="140" mass="14944">MTRTNAFSLLSVAIRAVALWSLISLLVVGVSRIFGLRQMVDDGGWLLMAGAAFMLALGAVALLWLFADKIARLTLARPQDQSFDSDLEPAVWLGLAISIIGAFGTCSTPWSTASTGRCAGWRCGSSPAIIPVWTRRCSPS</sequence>
<comment type="caution">
    <text evidence="2">The sequence shown here is derived from an EMBL/GenBank/DDBJ whole genome shotgun (WGS) entry which is preliminary data.</text>
</comment>
<dbReference type="RefSeq" id="WP_115859333.1">
    <property type="nucleotide sequence ID" value="NZ_QTSU01000002.1"/>
</dbReference>
<evidence type="ECO:0000313" key="3">
    <source>
        <dbReference type="Proteomes" id="UP000264492"/>
    </source>
</evidence>
<keyword evidence="3" id="KW-1185">Reference proteome</keyword>
<keyword evidence="1" id="KW-1133">Transmembrane helix</keyword>
<dbReference type="Proteomes" id="UP000264492">
    <property type="component" value="Unassembled WGS sequence"/>
</dbReference>
<keyword evidence="1" id="KW-0472">Membrane</keyword>
<feature type="transmembrane region" description="Helical" evidence="1">
    <location>
        <begin position="12"/>
        <end position="34"/>
    </location>
</feature>
<protein>
    <submittedName>
        <fullName evidence="2">Uncharacterized protein</fullName>
    </submittedName>
</protein>
<keyword evidence="1" id="KW-0812">Transmembrane</keyword>
<dbReference type="EMBL" id="QTSU01000002">
    <property type="protein sequence ID" value="RDZ26955.1"/>
    <property type="molecule type" value="Genomic_DNA"/>
</dbReference>
<dbReference type="AlphaFoldDB" id="A0A371JZ52"/>
<gene>
    <name evidence="2" type="ORF">DX914_11820</name>
</gene>
<organism evidence="2 3">
    <name type="scientific">Lysobacter silvisoli</name>
    <dbReference type="NCBI Taxonomy" id="2293254"/>
    <lineage>
        <taxon>Bacteria</taxon>
        <taxon>Pseudomonadati</taxon>
        <taxon>Pseudomonadota</taxon>
        <taxon>Gammaproteobacteria</taxon>
        <taxon>Lysobacterales</taxon>
        <taxon>Lysobacteraceae</taxon>
        <taxon>Lysobacter</taxon>
    </lineage>
</organism>
<evidence type="ECO:0000313" key="2">
    <source>
        <dbReference type="EMBL" id="RDZ26955.1"/>
    </source>
</evidence>
<proteinExistence type="predicted"/>
<evidence type="ECO:0000256" key="1">
    <source>
        <dbReference type="SAM" id="Phobius"/>
    </source>
</evidence>
<feature type="transmembrane region" description="Helical" evidence="1">
    <location>
        <begin position="46"/>
        <end position="67"/>
    </location>
</feature>
<accession>A0A371JZ52</accession>
<dbReference type="OrthoDB" id="6059241at2"/>
<reference evidence="2 3" key="1">
    <citation type="submission" date="2018-08" db="EMBL/GenBank/DDBJ databases">
        <title>Lysobacter sp. zong2l5, whole genome shotgun sequence.</title>
        <authorList>
            <person name="Zhang X."/>
            <person name="Feng G."/>
            <person name="Zhu H."/>
        </authorList>
    </citation>
    <scope>NUCLEOTIDE SEQUENCE [LARGE SCALE GENOMIC DNA]</scope>
    <source>
        <strain evidence="3">zong2l5</strain>
    </source>
</reference>